<dbReference type="PANTHER" id="PTHR14187">
    <property type="entry name" value="ALPHA KINASE/ELONGATION FACTOR 2 KINASE"/>
    <property type="match status" value="1"/>
</dbReference>
<dbReference type="EMBL" id="LSMT01000409">
    <property type="protein sequence ID" value="PFX18465.1"/>
    <property type="molecule type" value="Genomic_DNA"/>
</dbReference>
<evidence type="ECO:0000313" key="1">
    <source>
        <dbReference type="EMBL" id="PFX18465.1"/>
    </source>
</evidence>
<name>A0A2B4RQC1_STYPI</name>
<dbReference type="OrthoDB" id="5961050at2759"/>
<dbReference type="Proteomes" id="UP000225706">
    <property type="component" value="Unassembled WGS sequence"/>
</dbReference>
<sequence>MSGSPYIAVVAIDFGTTYSGFAFAFNQKKGEGGIHVNKKWGYDQGAATLKTPTSLLLRPDGKFDSFGYQAEEKYANFLNGEDQEYLYFKHFKMTLHNSKTLDRNTKLTAQNGKLFDALLVFAHSIRYLKDQAIEIIRERTGDRQYCEKDIQWVITVPAIWEPAAKQFMREAACEAEIVSKDAPGQLVIALEPEAASVYCREMKMRDFIREKGDANVSDVFARPGSKYLVIDIGGGTLDVTAHEILANGNIKEIHKVTGGPYGGKKVNEEFVSLLEGFFGTATVEKFRAKNPADWLDVMNEFELKKRGRRAYEGDSTRIRLPRSLTVLISEHGGPDLAGRFARSCRTDDVRFVRNEYLCLGPSAMKKLFEPVSNGIIKHLTQLLKDPILKKLQFFFLVGGFAESLLLQETIKKNFDRRCRILVPNDASIAVMQGAVMFGRQPNIVESRIMSTTYGFGICLPFDPEIHPIEKKKVIEGVDWCDDCFVVMVKENDTVRVEETRKFPNYKPLKASQTHVSFYFYNSTDPNAKYTTDDAVGPSIGKVTVESPDISKGTDRKIDVCVTFGGTEIKATAIDKTSGNTATVYLDFLCSKP</sequence>
<keyword evidence="1" id="KW-0346">Stress response</keyword>
<dbReference type="Gene3D" id="3.30.420.40">
    <property type="match status" value="1"/>
</dbReference>
<organism evidence="1 2">
    <name type="scientific">Stylophora pistillata</name>
    <name type="common">Smooth cauliflower coral</name>
    <dbReference type="NCBI Taxonomy" id="50429"/>
    <lineage>
        <taxon>Eukaryota</taxon>
        <taxon>Metazoa</taxon>
        <taxon>Cnidaria</taxon>
        <taxon>Anthozoa</taxon>
        <taxon>Hexacorallia</taxon>
        <taxon>Scleractinia</taxon>
        <taxon>Astrocoeniina</taxon>
        <taxon>Pocilloporidae</taxon>
        <taxon>Stylophora</taxon>
    </lineage>
</organism>
<gene>
    <name evidence="1" type="primary">Hspa12a</name>
    <name evidence="1" type="ORF">AWC38_SpisGene17164</name>
</gene>
<dbReference type="CDD" id="cd10229">
    <property type="entry name" value="ASKHA_NBD_HSP70_HSPA12"/>
    <property type="match status" value="1"/>
</dbReference>
<evidence type="ECO:0000313" key="2">
    <source>
        <dbReference type="Proteomes" id="UP000225706"/>
    </source>
</evidence>
<dbReference type="AlphaFoldDB" id="A0A2B4RQC1"/>
<dbReference type="STRING" id="50429.A0A2B4RQC1"/>
<dbReference type="InterPro" id="IPR043129">
    <property type="entry name" value="ATPase_NBD"/>
</dbReference>
<dbReference type="SUPFAM" id="SSF53067">
    <property type="entry name" value="Actin-like ATPase domain"/>
    <property type="match status" value="2"/>
</dbReference>
<proteinExistence type="predicted"/>
<protein>
    <submittedName>
        <fullName evidence="1">Heat shock 70 kDa protein 12A</fullName>
    </submittedName>
</protein>
<accession>A0A2B4RQC1</accession>
<reference evidence="2" key="1">
    <citation type="journal article" date="2017" name="bioRxiv">
        <title>Comparative analysis of the genomes of Stylophora pistillata and Acropora digitifera provides evidence for extensive differences between species of corals.</title>
        <authorList>
            <person name="Voolstra C.R."/>
            <person name="Li Y."/>
            <person name="Liew Y.J."/>
            <person name="Baumgarten S."/>
            <person name="Zoccola D."/>
            <person name="Flot J.-F."/>
            <person name="Tambutte S."/>
            <person name="Allemand D."/>
            <person name="Aranda M."/>
        </authorList>
    </citation>
    <scope>NUCLEOTIDE SEQUENCE [LARGE SCALE GENOMIC DNA]</scope>
</reference>
<dbReference type="PANTHER" id="PTHR14187:SF5">
    <property type="entry name" value="HEAT SHOCK 70 KDA PROTEIN 12A"/>
    <property type="match status" value="1"/>
</dbReference>
<keyword evidence="2" id="KW-1185">Reference proteome</keyword>
<comment type="caution">
    <text evidence="1">The sequence shown here is derived from an EMBL/GenBank/DDBJ whole genome shotgun (WGS) entry which is preliminary data.</text>
</comment>